<dbReference type="Gene3D" id="3.40.50.300">
    <property type="entry name" value="P-loop containing nucleotide triphosphate hydrolases"/>
    <property type="match status" value="2"/>
</dbReference>
<feature type="repeat" description="WD" evidence="12">
    <location>
        <begin position="223"/>
        <end position="245"/>
    </location>
</feature>
<comment type="caution">
    <text evidence="15">The sequence shown here is derived from an EMBL/GenBank/DDBJ whole genome shotgun (WGS) entry which is preliminary data.</text>
</comment>
<dbReference type="PROSITE" id="PS00678">
    <property type="entry name" value="WD_REPEATS_1"/>
    <property type="match status" value="1"/>
</dbReference>
<dbReference type="InterPro" id="IPR019775">
    <property type="entry name" value="WD40_repeat_CS"/>
</dbReference>
<evidence type="ECO:0000256" key="9">
    <source>
        <dbReference type="ARBA" id="ARBA00023187"/>
    </source>
</evidence>
<dbReference type="CDD" id="cd18791">
    <property type="entry name" value="SF2_C_RHA"/>
    <property type="match status" value="1"/>
</dbReference>
<dbReference type="InterPro" id="IPR001650">
    <property type="entry name" value="Helicase_C-like"/>
</dbReference>
<comment type="similarity">
    <text evidence="10">Belongs to the DEAD box helicase family. DEAH subfamily. DDX15/PRP43 sub-subfamily.</text>
</comment>
<dbReference type="SMART" id="SM00320">
    <property type="entry name" value="WD40"/>
    <property type="match status" value="4"/>
</dbReference>
<evidence type="ECO:0000256" key="7">
    <source>
        <dbReference type="ARBA" id="ARBA00022806"/>
    </source>
</evidence>
<dbReference type="CDD" id="cd17973">
    <property type="entry name" value="DEXHc_DHX15"/>
    <property type="match status" value="1"/>
</dbReference>
<dbReference type="PROSITE" id="PS50082">
    <property type="entry name" value="WD_REPEATS_2"/>
    <property type="match status" value="1"/>
</dbReference>
<feature type="domain" description="Helicase ATP-binding" evidence="13">
    <location>
        <begin position="404"/>
        <end position="568"/>
    </location>
</feature>
<dbReference type="Gene3D" id="2.130.10.10">
    <property type="entry name" value="YVTN repeat-like/Quinoprotein amine dehydrogenase"/>
    <property type="match status" value="1"/>
</dbReference>
<reference evidence="15" key="1">
    <citation type="submission" date="2019-11" db="EMBL/GenBank/DDBJ databases">
        <title>The nuclear and mitochondrial genomes of Frieseomelitta varia - a highly eusocial stingless bee (Meliponini) with a permanently sterile worker caste.</title>
        <authorList>
            <person name="Freitas F.C.P."/>
            <person name="Lourenco A.P."/>
            <person name="Nunes F.M.F."/>
            <person name="Paschoal A.R."/>
            <person name="Abreu F.C.P."/>
            <person name="Barbin F.O."/>
            <person name="Bataglia L."/>
            <person name="Cardoso-Junior C.A.M."/>
            <person name="Cervoni M.S."/>
            <person name="Silva S.R."/>
            <person name="Dalarmi F."/>
            <person name="Del Lama M.A."/>
            <person name="Depintor T.S."/>
            <person name="Ferreira K.M."/>
            <person name="Goria P.S."/>
            <person name="Jaskot M.C."/>
            <person name="Lago D.C."/>
            <person name="Luna-Lucena D."/>
            <person name="Moda L.M."/>
            <person name="Nascimento L."/>
            <person name="Pedrino M."/>
            <person name="Rabico F.O."/>
            <person name="Sanches F.C."/>
            <person name="Santos D.E."/>
            <person name="Santos C.G."/>
            <person name="Vieira J."/>
            <person name="Lopes T.F."/>
            <person name="Barchuk A.R."/>
            <person name="Hartfelder K."/>
            <person name="Simoes Z.L.P."/>
            <person name="Bitondi M.M.G."/>
            <person name="Pinheiro D.G."/>
        </authorList>
    </citation>
    <scope>NUCLEOTIDE SEQUENCE</scope>
    <source>
        <strain evidence="15">USP_RPSP 00005682</strain>
        <tissue evidence="15">Whole individual</tissue>
    </source>
</reference>
<evidence type="ECO:0000313" key="16">
    <source>
        <dbReference type="Proteomes" id="UP000655588"/>
    </source>
</evidence>
<proteinExistence type="inferred from homology"/>
<keyword evidence="4" id="KW-0677">Repeat</keyword>
<dbReference type="GO" id="GO:0003723">
    <property type="term" value="F:RNA binding"/>
    <property type="evidence" value="ECO:0007669"/>
    <property type="project" value="TreeGrafter"/>
</dbReference>
<dbReference type="InterPro" id="IPR001680">
    <property type="entry name" value="WD40_rpt"/>
</dbReference>
<dbReference type="FunFam" id="3.40.50.300:FF:000324">
    <property type="entry name" value="pre-mRNA-splicing factor ATP-dependent RNA helicase DHX15"/>
    <property type="match status" value="1"/>
</dbReference>
<sequence>MSENVQGTFVSEKISKIRWKHEDFEDATNFITGSWDNPVNKVTHWIFQTNDDGESYPAVVSSYAILGDVTEIKFISKDFFVLSTSIGTVRLLQIHENPYSQFKEHMSWEFIHKFDNTNDYASCTGLSTFEQDIVSVGEDGRINLLTAGQKQPVRSINDADSCSIYCIDFLRHNEILTGNLRGHMKVWDLRNDQDLPATTFMLSDQSKTEATSIAHHPTQRHIVVAGGGDGSLTVWDLRHNTYPMSQLNAHAKAVSEILFHPDRPENLFTCSASGELWHWNNTQHSKLSLDPTNTHWLNTIGTNGKVNVTSLCNAMHKPINSIDIDRSTLLFGCDNEAIYYIIIIYILFHRDGSATSNSTTTPSAAPKNQVQLNPYTSLPYTPRYHEFYKKRITLPVFEYRTDFMRLLAQHQCIVLVGETGSGKTTQIPQWCVEYSRRIGNKGVACTQPRRVAAMSVAQRVSEEMDVALGQEVGYSIRFEDCSSPKTILKYMTDGMLLREGMSDPMLDAYQVILLDEAHERTLATDLLMGVLKEVIKQRPDLKLVIMSATLDAGKFQQYFDNAPLMNVPGRTHPVEIFYTPEPERDYLEAAIRTVIQIHMCEEVAGDLLLFLTGQEEIEEACKRIKREMDNLGPEVGELKCIPLYSTLPPNLQQRIFEPAPPTKPNGAIGRKVVVSTNIAETSLTIDGVVFVIDPGFAKQKVYNPRIRVESLLVSPISKASAQQRAGRAGRTRPGKCFRLYTEKAYKNEMQDNTYPEILRSNLGSVVLQLKKLGIDDLVHFDFMDPPAPETLMRALELLNYLAALDDDGNLTDLGAVMAEFPLDPQLAKMLIASCNHNCSNEILSITAMLSVPQCFVRPNESKKAADDAKMRFAHIDGDHLTLLNVYHAFKQNFEDPQWCYDNFVNYRSLKSGDNVRQQLSRIMDRFCLKRTSTDFTSKDYYINIRKALVNGFFMQVAHLERTGHYLTIKDNQIVQLHPSSCLDHKPEWVIYNEFVLTTKNYIRTVTDIKPDWLLKIAPQYYDLQNFPQCEAKRQLEVIQAKLDSKQYQEGF</sequence>
<evidence type="ECO:0000256" key="3">
    <source>
        <dbReference type="ARBA" id="ARBA00022664"/>
    </source>
</evidence>
<keyword evidence="9" id="KW-0508">mRNA splicing</keyword>
<accession>A0A833RX53</accession>
<comment type="catalytic activity">
    <reaction evidence="11">
        <text>ATP + H2O = ADP + phosphate + H(+)</text>
        <dbReference type="Rhea" id="RHEA:13065"/>
        <dbReference type="ChEBI" id="CHEBI:15377"/>
        <dbReference type="ChEBI" id="CHEBI:15378"/>
        <dbReference type="ChEBI" id="CHEBI:30616"/>
        <dbReference type="ChEBI" id="CHEBI:43474"/>
        <dbReference type="ChEBI" id="CHEBI:456216"/>
        <dbReference type="EC" id="3.6.4.13"/>
    </reaction>
</comment>
<protein>
    <recommendedName>
        <fullName evidence="1">RNA helicase</fullName>
        <ecNumber evidence="1">3.6.4.13</ecNumber>
    </recommendedName>
</protein>
<keyword evidence="8" id="KW-0067">ATP-binding</keyword>
<organism evidence="15 16">
    <name type="scientific">Frieseomelitta varia</name>
    <dbReference type="NCBI Taxonomy" id="561572"/>
    <lineage>
        <taxon>Eukaryota</taxon>
        <taxon>Metazoa</taxon>
        <taxon>Ecdysozoa</taxon>
        <taxon>Arthropoda</taxon>
        <taxon>Hexapoda</taxon>
        <taxon>Insecta</taxon>
        <taxon>Pterygota</taxon>
        <taxon>Neoptera</taxon>
        <taxon>Endopterygota</taxon>
        <taxon>Hymenoptera</taxon>
        <taxon>Apocrita</taxon>
        <taxon>Aculeata</taxon>
        <taxon>Apoidea</taxon>
        <taxon>Anthophila</taxon>
        <taxon>Apidae</taxon>
        <taxon>Frieseomelitta</taxon>
    </lineage>
</organism>
<feature type="domain" description="Helicase C-terminal" evidence="14">
    <location>
        <begin position="593"/>
        <end position="773"/>
    </location>
</feature>
<dbReference type="Pfam" id="PF00270">
    <property type="entry name" value="DEAD"/>
    <property type="match status" value="1"/>
</dbReference>
<evidence type="ECO:0000259" key="14">
    <source>
        <dbReference type="PROSITE" id="PS51194"/>
    </source>
</evidence>
<dbReference type="GO" id="GO:0005681">
    <property type="term" value="C:spliceosomal complex"/>
    <property type="evidence" value="ECO:0007669"/>
    <property type="project" value="TreeGrafter"/>
</dbReference>
<dbReference type="Gene3D" id="1.20.120.1080">
    <property type="match status" value="1"/>
</dbReference>
<dbReference type="Pfam" id="PF04408">
    <property type="entry name" value="WHD_HA2"/>
    <property type="match status" value="1"/>
</dbReference>
<name>A0A833RX53_9HYME</name>
<dbReference type="Pfam" id="PF21010">
    <property type="entry name" value="HA2_C"/>
    <property type="match status" value="1"/>
</dbReference>
<keyword evidence="2 12" id="KW-0853">WD repeat</keyword>
<evidence type="ECO:0000256" key="1">
    <source>
        <dbReference type="ARBA" id="ARBA00012552"/>
    </source>
</evidence>
<evidence type="ECO:0000259" key="13">
    <source>
        <dbReference type="PROSITE" id="PS51192"/>
    </source>
</evidence>
<dbReference type="PANTHER" id="PTHR18934">
    <property type="entry name" value="ATP-DEPENDENT RNA HELICASE"/>
    <property type="match status" value="1"/>
</dbReference>
<dbReference type="GO" id="GO:0006397">
    <property type="term" value="P:mRNA processing"/>
    <property type="evidence" value="ECO:0007669"/>
    <property type="project" value="UniProtKB-KW"/>
</dbReference>
<gene>
    <name evidence="15" type="ORF">E2986_07568</name>
</gene>
<keyword evidence="5" id="KW-0547">Nucleotide-binding</keyword>
<dbReference type="SUPFAM" id="SSF50978">
    <property type="entry name" value="WD40 repeat-like"/>
    <property type="match status" value="1"/>
</dbReference>
<keyword evidence="3" id="KW-0507">mRNA processing</keyword>
<dbReference type="InterPro" id="IPR048333">
    <property type="entry name" value="HA2_WH"/>
</dbReference>
<keyword evidence="16" id="KW-1185">Reference proteome</keyword>
<dbReference type="InterPro" id="IPR011545">
    <property type="entry name" value="DEAD/DEAH_box_helicase_dom"/>
</dbReference>
<dbReference type="GO" id="GO:0016787">
    <property type="term" value="F:hydrolase activity"/>
    <property type="evidence" value="ECO:0007669"/>
    <property type="project" value="UniProtKB-KW"/>
</dbReference>
<evidence type="ECO:0000256" key="12">
    <source>
        <dbReference type="PROSITE-ProRule" id="PRU00221"/>
    </source>
</evidence>
<dbReference type="Pfam" id="PF00271">
    <property type="entry name" value="Helicase_C"/>
    <property type="match status" value="1"/>
</dbReference>
<dbReference type="GO" id="GO:0003724">
    <property type="term" value="F:RNA helicase activity"/>
    <property type="evidence" value="ECO:0007669"/>
    <property type="project" value="UniProtKB-EC"/>
</dbReference>
<dbReference type="PROSITE" id="PS51192">
    <property type="entry name" value="HELICASE_ATP_BIND_1"/>
    <property type="match status" value="1"/>
</dbReference>
<evidence type="ECO:0000256" key="6">
    <source>
        <dbReference type="ARBA" id="ARBA00022801"/>
    </source>
</evidence>
<dbReference type="GO" id="GO:0005524">
    <property type="term" value="F:ATP binding"/>
    <property type="evidence" value="ECO:0007669"/>
    <property type="project" value="UniProtKB-KW"/>
</dbReference>
<keyword evidence="7" id="KW-0347">Helicase</keyword>
<dbReference type="Pfam" id="PF00400">
    <property type="entry name" value="WD40"/>
    <property type="match status" value="1"/>
</dbReference>
<dbReference type="InterPro" id="IPR014001">
    <property type="entry name" value="Helicase_ATP-bd"/>
</dbReference>
<dbReference type="EMBL" id="WNWW01000493">
    <property type="protein sequence ID" value="KAF3424112.1"/>
    <property type="molecule type" value="Genomic_DNA"/>
</dbReference>
<dbReference type="InterPro" id="IPR044756">
    <property type="entry name" value="DHX15_DEXHc"/>
</dbReference>
<dbReference type="Pfam" id="PF07717">
    <property type="entry name" value="OB_NTP_bind"/>
    <property type="match status" value="1"/>
</dbReference>
<dbReference type="InterPro" id="IPR011709">
    <property type="entry name" value="DEAD-box_helicase_OB_fold"/>
</dbReference>
<dbReference type="PROSITE" id="PS51194">
    <property type="entry name" value="HELICASE_CTER"/>
    <property type="match status" value="1"/>
</dbReference>
<evidence type="ECO:0000256" key="2">
    <source>
        <dbReference type="ARBA" id="ARBA00022574"/>
    </source>
</evidence>
<evidence type="ECO:0000256" key="10">
    <source>
        <dbReference type="ARBA" id="ARBA00024333"/>
    </source>
</evidence>
<dbReference type="FunFam" id="1.20.120.1080:FF:000003">
    <property type="entry name" value="Pre-mRNA-splicing factor ATP-dependent RNA helicase PRP43"/>
    <property type="match status" value="1"/>
</dbReference>
<dbReference type="InterPro" id="IPR036322">
    <property type="entry name" value="WD40_repeat_dom_sf"/>
</dbReference>
<dbReference type="InterPro" id="IPR027417">
    <property type="entry name" value="P-loop_NTPase"/>
</dbReference>
<evidence type="ECO:0000256" key="5">
    <source>
        <dbReference type="ARBA" id="ARBA00022741"/>
    </source>
</evidence>
<evidence type="ECO:0000256" key="11">
    <source>
        <dbReference type="ARBA" id="ARBA00047984"/>
    </source>
</evidence>
<dbReference type="Proteomes" id="UP000655588">
    <property type="component" value="Unassembled WGS sequence"/>
</dbReference>
<dbReference type="InterPro" id="IPR007502">
    <property type="entry name" value="Helicase-assoc_dom"/>
</dbReference>
<dbReference type="AlphaFoldDB" id="A0A833RX53"/>
<evidence type="ECO:0000256" key="8">
    <source>
        <dbReference type="ARBA" id="ARBA00022840"/>
    </source>
</evidence>
<dbReference type="SMART" id="SM00490">
    <property type="entry name" value="HELICc"/>
    <property type="match status" value="1"/>
</dbReference>
<dbReference type="GO" id="GO:0008380">
    <property type="term" value="P:RNA splicing"/>
    <property type="evidence" value="ECO:0007669"/>
    <property type="project" value="UniProtKB-KW"/>
</dbReference>
<dbReference type="SUPFAM" id="SSF52540">
    <property type="entry name" value="P-loop containing nucleoside triphosphate hydrolases"/>
    <property type="match status" value="1"/>
</dbReference>
<keyword evidence="6" id="KW-0378">Hydrolase</keyword>
<dbReference type="SMART" id="SM00487">
    <property type="entry name" value="DEXDc"/>
    <property type="match status" value="1"/>
</dbReference>
<dbReference type="FunFam" id="3.40.50.300:FF:006066">
    <property type="entry name" value="Predicted protein"/>
    <property type="match status" value="1"/>
</dbReference>
<dbReference type="InterPro" id="IPR015943">
    <property type="entry name" value="WD40/YVTN_repeat-like_dom_sf"/>
</dbReference>
<evidence type="ECO:0000256" key="4">
    <source>
        <dbReference type="ARBA" id="ARBA00022737"/>
    </source>
</evidence>
<dbReference type="PANTHER" id="PTHR18934:SF109">
    <property type="entry name" value="ATP-DEPENDENT RNA HELICASE DHX15 HOMOLOG"/>
    <property type="match status" value="1"/>
</dbReference>
<evidence type="ECO:0000313" key="15">
    <source>
        <dbReference type="EMBL" id="KAF3424112.1"/>
    </source>
</evidence>
<dbReference type="SMART" id="SM00847">
    <property type="entry name" value="HA2"/>
    <property type="match status" value="1"/>
</dbReference>
<dbReference type="EC" id="3.6.4.13" evidence="1"/>